<comment type="caution">
    <text evidence="1">The sequence shown here is derived from an EMBL/GenBank/DDBJ whole genome shotgun (WGS) entry which is preliminary data.</text>
</comment>
<dbReference type="GeneID" id="61387682"/>
<sequence length="73" mass="8447">MSDKTGVRFVMGLPEQQEAENRTHAITIPRKNPQNNEPHDKIWERLLNTEESKEFLDGEVRKAANFVGKNQVE</sequence>
<name>A0A2S5DYU9_9BURK</name>
<dbReference type="Proteomes" id="UP000238655">
    <property type="component" value="Chromosome 1"/>
</dbReference>
<evidence type="ECO:0000313" key="1">
    <source>
        <dbReference type="EMBL" id="POZ84249.1"/>
    </source>
</evidence>
<dbReference type="EMBL" id="PQVP01000002">
    <property type="protein sequence ID" value="POZ84249.1"/>
    <property type="molecule type" value="Genomic_DNA"/>
</dbReference>
<protein>
    <submittedName>
        <fullName evidence="1">Uncharacterized protein</fullName>
    </submittedName>
</protein>
<dbReference type="AlphaFoldDB" id="A0A2S5DYU9"/>
<gene>
    <name evidence="1" type="ORF">C3743_30075</name>
</gene>
<evidence type="ECO:0000313" key="2">
    <source>
        <dbReference type="Proteomes" id="UP000238655"/>
    </source>
</evidence>
<accession>A0A2S5DYU9</accession>
<dbReference type="RefSeq" id="WP_009238822.1">
    <property type="nucleotide sequence ID" value="NZ_CM009575.1"/>
</dbReference>
<reference evidence="1 2" key="1">
    <citation type="submission" date="2018-01" db="EMBL/GenBank/DDBJ databases">
        <title>Successful Treatment of Persistent Burkholderia cepacia Bacteremia with Ceftazidime-Avibactam.</title>
        <authorList>
            <person name="Tamma P."/>
            <person name="Fan Y."/>
            <person name="Bergman Y."/>
            <person name="Sick-Samuels A."/>
            <person name="Hsu A."/>
            <person name="Timp W."/>
            <person name="Simner P."/>
        </authorList>
    </citation>
    <scope>NUCLEOTIDE SEQUENCE [LARGE SCALE GENOMIC DNA]</scope>
    <source>
        <strain evidence="1 2">170816</strain>
    </source>
</reference>
<organism evidence="1 2">
    <name type="scientific">Burkholderia contaminans</name>
    <dbReference type="NCBI Taxonomy" id="488447"/>
    <lineage>
        <taxon>Bacteria</taxon>
        <taxon>Pseudomonadati</taxon>
        <taxon>Pseudomonadota</taxon>
        <taxon>Betaproteobacteria</taxon>
        <taxon>Burkholderiales</taxon>
        <taxon>Burkholderiaceae</taxon>
        <taxon>Burkholderia</taxon>
        <taxon>Burkholderia cepacia complex</taxon>
    </lineage>
</organism>
<proteinExistence type="predicted"/>